<feature type="repeat" description="TPR" evidence="3">
    <location>
        <begin position="109"/>
        <end position="142"/>
    </location>
</feature>
<evidence type="ECO:0000313" key="7">
    <source>
        <dbReference type="Proteomes" id="UP000628442"/>
    </source>
</evidence>
<name>A0A411X4A3_9BURK</name>
<dbReference type="EMBL" id="BMWV01000026">
    <property type="protein sequence ID" value="GGY69356.1"/>
    <property type="molecule type" value="Genomic_DNA"/>
</dbReference>
<sequence length="516" mass="54800">MNTAMTTDSLLRQAVAHHQRGAFADAEALYAHVLQHDPANFDALHLTGVLARQRGDAQRALELIGRAIALDGTRAIAHCNLGAAQQDAGCDGDALASYERALALQPDYPLALCNRANALRRLGRVDEALDGYAAALALSPRYPEALCNRALALQELGRHDAALDGFAAALAARPAYPEAVNGAAVSLLATGDTEGALQGFDRALQLRPGYAEAWCGRGGLLLYAGQPEAALDSWHHALAARPGYVRAQLGLANTLRALGRNEAAIIAYRQARKMGADAATVDYLLAALGAGAAPPASPPDYVAALFDGYAPRFDRHLVEELRYRTPSLLASLLQRHLPDSAGNGNGFDVLDLGCGTGLCGPHLRPLARHLGGVDLSRAMLARAGELGVYDELACAGIEPYLRDSDRQWDVLAAADVLVYIGDLDALFGAARQALRAGGRFAFSVEVLDSSKEEHKEERKAEAGYALRPSGRYAHATAYLQRLVARHGFAVLALERCTLRQDSGVDVAGLLAVMARD</sequence>
<evidence type="ECO:0000256" key="2">
    <source>
        <dbReference type="ARBA" id="ARBA00022803"/>
    </source>
</evidence>
<keyword evidence="1" id="KW-0677">Repeat</keyword>
<dbReference type="PROSITE" id="PS50005">
    <property type="entry name" value="TPR"/>
    <property type="match status" value="3"/>
</dbReference>
<accession>A0A411X4A3</accession>
<proteinExistence type="predicted"/>
<dbReference type="InterPro" id="IPR051685">
    <property type="entry name" value="Ycf3/AcsC/BcsC/TPR_MFPF"/>
</dbReference>
<dbReference type="PANTHER" id="PTHR44943:SF8">
    <property type="entry name" value="TPR REPEAT-CONTAINING PROTEIN MJ0263"/>
    <property type="match status" value="1"/>
</dbReference>
<dbReference type="Pfam" id="PF13432">
    <property type="entry name" value="TPR_16"/>
    <property type="match status" value="2"/>
</dbReference>
<organism evidence="4 7">
    <name type="scientific">Pseudoduganella albidiflava</name>
    <dbReference type="NCBI Taxonomy" id="321983"/>
    <lineage>
        <taxon>Bacteria</taxon>
        <taxon>Pseudomonadati</taxon>
        <taxon>Pseudomonadota</taxon>
        <taxon>Betaproteobacteria</taxon>
        <taxon>Burkholderiales</taxon>
        <taxon>Oxalobacteraceae</taxon>
        <taxon>Telluria group</taxon>
        <taxon>Pseudoduganella</taxon>
    </lineage>
</organism>
<dbReference type="OrthoDB" id="9809392at2"/>
<feature type="repeat" description="TPR" evidence="3">
    <location>
        <begin position="75"/>
        <end position="108"/>
    </location>
</feature>
<dbReference type="Proteomes" id="UP000628442">
    <property type="component" value="Unassembled WGS sequence"/>
</dbReference>
<keyword evidence="6" id="KW-1185">Reference proteome</keyword>
<keyword evidence="2 3" id="KW-0802">TPR repeat</keyword>
<dbReference type="PANTHER" id="PTHR44943">
    <property type="entry name" value="CELLULOSE SYNTHASE OPERON PROTEIN C"/>
    <property type="match status" value="1"/>
</dbReference>
<dbReference type="EMBL" id="CP036401">
    <property type="protein sequence ID" value="QBI03849.1"/>
    <property type="molecule type" value="Genomic_DNA"/>
</dbReference>
<dbReference type="Gene3D" id="1.25.40.10">
    <property type="entry name" value="Tetratricopeptide repeat domain"/>
    <property type="match status" value="4"/>
</dbReference>
<reference evidence="4" key="3">
    <citation type="submission" date="2022-12" db="EMBL/GenBank/DDBJ databases">
        <authorList>
            <person name="Sun Q."/>
            <person name="Kim S."/>
        </authorList>
    </citation>
    <scope>NUCLEOTIDE SEQUENCE</scope>
    <source>
        <strain evidence="4">KCTC 12343</strain>
    </source>
</reference>
<dbReference type="CDD" id="cd02440">
    <property type="entry name" value="AdoMet_MTases"/>
    <property type="match status" value="1"/>
</dbReference>
<dbReference type="Pfam" id="PF13414">
    <property type="entry name" value="TPR_11"/>
    <property type="match status" value="1"/>
</dbReference>
<dbReference type="Gene3D" id="3.40.50.150">
    <property type="entry name" value="Vaccinia Virus protein VP39"/>
    <property type="match status" value="1"/>
</dbReference>
<dbReference type="Pfam" id="PF13489">
    <property type="entry name" value="Methyltransf_23"/>
    <property type="match status" value="1"/>
</dbReference>
<dbReference type="InterPro" id="IPR019734">
    <property type="entry name" value="TPR_rpt"/>
</dbReference>
<dbReference type="Proteomes" id="UP000292307">
    <property type="component" value="Chromosome"/>
</dbReference>
<evidence type="ECO:0000313" key="4">
    <source>
        <dbReference type="EMBL" id="GGY69356.1"/>
    </source>
</evidence>
<evidence type="ECO:0000313" key="6">
    <source>
        <dbReference type="Proteomes" id="UP000292307"/>
    </source>
</evidence>
<protein>
    <submittedName>
        <fullName evidence="5">Tetratricopeptide repeat protein</fullName>
    </submittedName>
</protein>
<dbReference type="SUPFAM" id="SSF53335">
    <property type="entry name" value="S-adenosyl-L-methionine-dependent methyltransferases"/>
    <property type="match status" value="1"/>
</dbReference>
<evidence type="ECO:0000256" key="1">
    <source>
        <dbReference type="ARBA" id="ARBA00022737"/>
    </source>
</evidence>
<dbReference type="InterPro" id="IPR011990">
    <property type="entry name" value="TPR-like_helical_dom_sf"/>
</dbReference>
<reference evidence="4" key="1">
    <citation type="journal article" date="2014" name="Int. J. Syst. Evol. Microbiol.">
        <title>Complete genome sequence of Corynebacterium casei LMG S-19264T (=DSM 44701T), isolated from a smear-ripened cheese.</title>
        <authorList>
            <consortium name="US DOE Joint Genome Institute (JGI-PGF)"/>
            <person name="Walter F."/>
            <person name="Albersmeier A."/>
            <person name="Kalinowski J."/>
            <person name="Ruckert C."/>
        </authorList>
    </citation>
    <scope>NUCLEOTIDE SEQUENCE</scope>
    <source>
        <strain evidence="4">KCTC 12343</strain>
    </source>
</reference>
<reference evidence="5 6" key="2">
    <citation type="submission" date="2019-02" db="EMBL/GenBank/DDBJ databases">
        <title>Draft Genome Sequences of Six Type Strains of the Genus Massilia.</title>
        <authorList>
            <person name="Miess H."/>
            <person name="Frediansyhah A."/>
            <person name="Gross H."/>
        </authorList>
    </citation>
    <scope>NUCLEOTIDE SEQUENCE [LARGE SCALE GENOMIC DNA]</scope>
    <source>
        <strain evidence="5 6">DSM 17472</strain>
    </source>
</reference>
<gene>
    <name evidence="5" type="ORF">EYF70_25825</name>
    <name evidence="4" type="ORF">GCM10007387_59180</name>
</gene>
<feature type="repeat" description="TPR" evidence="3">
    <location>
        <begin position="177"/>
        <end position="210"/>
    </location>
</feature>
<evidence type="ECO:0000313" key="5">
    <source>
        <dbReference type="EMBL" id="QBI03849.1"/>
    </source>
</evidence>
<dbReference type="SMART" id="SM00028">
    <property type="entry name" value="TPR"/>
    <property type="match status" value="8"/>
</dbReference>
<evidence type="ECO:0000256" key="3">
    <source>
        <dbReference type="PROSITE-ProRule" id="PRU00339"/>
    </source>
</evidence>
<dbReference type="AlphaFoldDB" id="A0A411X4A3"/>
<dbReference type="InterPro" id="IPR029063">
    <property type="entry name" value="SAM-dependent_MTases_sf"/>
</dbReference>
<dbReference type="SUPFAM" id="SSF48452">
    <property type="entry name" value="TPR-like"/>
    <property type="match status" value="1"/>
</dbReference>